<dbReference type="EMBL" id="GL890825">
    <property type="protein sequence ID" value="EGJ34829.1"/>
    <property type="molecule type" value="Genomic_DNA"/>
</dbReference>
<name>F4XKH4_9CYAN</name>
<sequence length="88" mass="9377">MFLGTGNLTVSIQLSAISHQPSAISYQSSANALQMVLLEMLLNKRCRGATRGELNYGSNAPLRSWGGSAVLGRQRGLGEAARSWGFPP</sequence>
<evidence type="ECO:0000313" key="2">
    <source>
        <dbReference type="Proteomes" id="UP000003959"/>
    </source>
</evidence>
<keyword evidence="2" id="KW-1185">Reference proteome</keyword>
<dbReference type="AlphaFoldDB" id="F4XKH4"/>
<protein>
    <submittedName>
        <fullName evidence="1">Uncharacterized protein</fullName>
    </submittedName>
</protein>
<evidence type="ECO:0000313" key="1">
    <source>
        <dbReference type="EMBL" id="EGJ34829.1"/>
    </source>
</evidence>
<organism evidence="1 2">
    <name type="scientific">Moorena producens 3L</name>
    <dbReference type="NCBI Taxonomy" id="489825"/>
    <lineage>
        <taxon>Bacteria</taxon>
        <taxon>Bacillati</taxon>
        <taxon>Cyanobacteriota</taxon>
        <taxon>Cyanophyceae</taxon>
        <taxon>Coleofasciculales</taxon>
        <taxon>Coleofasciculaceae</taxon>
        <taxon>Moorena</taxon>
    </lineage>
</organism>
<reference evidence="2" key="1">
    <citation type="journal article" date="2011" name="Proc. Natl. Acad. Sci. U.S.A.">
        <title>Genomic insights into the physiology and ecology of the marine filamentous cyanobacterium Lyngbya majuscula.</title>
        <authorList>
            <person name="Jones A.C."/>
            <person name="Monroe E.A."/>
            <person name="Podell S."/>
            <person name="Hess W.R."/>
            <person name="Klages S."/>
            <person name="Esquenazi E."/>
            <person name="Niessen S."/>
            <person name="Hoover H."/>
            <person name="Rothmann M."/>
            <person name="Lasken R.S."/>
            <person name="Yates J.R.III."/>
            <person name="Reinhardt R."/>
            <person name="Kube M."/>
            <person name="Burkart M.D."/>
            <person name="Allen E.E."/>
            <person name="Dorrestein P.C."/>
            <person name="Gerwick W.H."/>
            <person name="Gerwick L."/>
        </authorList>
    </citation>
    <scope>NUCLEOTIDE SEQUENCE [LARGE SCALE GENOMIC DNA]</scope>
    <source>
        <strain evidence="2">3L</strain>
    </source>
</reference>
<dbReference type="Proteomes" id="UP000003959">
    <property type="component" value="Unassembled WGS sequence"/>
</dbReference>
<gene>
    <name evidence="1" type="ORF">LYNGBM3L_11710</name>
</gene>
<accession>F4XKH4</accession>
<proteinExistence type="predicted"/>
<dbReference type="HOGENOM" id="CLU_2465640_0_0_3"/>